<dbReference type="EMBL" id="QXEV01000017">
    <property type="protein sequence ID" value="RIA75542.1"/>
    <property type="molecule type" value="Genomic_DNA"/>
</dbReference>
<dbReference type="InParanoid" id="A0A397RQV5"/>
<protein>
    <submittedName>
        <fullName evidence="3">Uncharacterized protein YegP (UPF0339 family)</fullName>
    </submittedName>
</protein>
<reference evidence="3 4" key="1">
    <citation type="submission" date="2018-08" db="EMBL/GenBank/DDBJ databases">
        <title>Genomic Encyclopedia of Archaeal and Bacterial Type Strains, Phase II (KMG-II): from individual species to whole genera.</title>
        <authorList>
            <person name="Goeker M."/>
        </authorList>
    </citation>
    <scope>NUCLEOTIDE SEQUENCE [LARGE SCALE GENOMIC DNA]</scope>
    <source>
        <strain evidence="3 4">ATCC 27112</strain>
    </source>
</reference>
<dbReference type="RefSeq" id="WP_162849857.1">
    <property type="nucleotide sequence ID" value="NZ_QXEV01000017.1"/>
</dbReference>
<dbReference type="InterPro" id="IPR051141">
    <property type="entry name" value="UPF0339_domain"/>
</dbReference>
<dbReference type="InterPro" id="IPR010879">
    <property type="entry name" value="DUF1508"/>
</dbReference>
<dbReference type="PANTHER" id="PTHR40606:SF1">
    <property type="entry name" value="UPF0339 PROTEIN YEGP"/>
    <property type="match status" value="1"/>
</dbReference>
<dbReference type="InterPro" id="IPR036913">
    <property type="entry name" value="YegP-like_sf"/>
</dbReference>
<dbReference type="Proteomes" id="UP000266506">
    <property type="component" value="Unassembled WGS sequence"/>
</dbReference>
<evidence type="ECO:0000313" key="3">
    <source>
        <dbReference type="EMBL" id="RIA75542.1"/>
    </source>
</evidence>
<organism evidence="3 4">
    <name type="scientific">Anaeroplasma bactoclasticum</name>
    <dbReference type="NCBI Taxonomy" id="2088"/>
    <lineage>
        <taxon>Bacteria</taxon>
        <taxon>Bacillati</taxon>
        <taxon>Mycoplasmatota</taxon>
        <taxon>Mollicutes</taxon>
        <taxon>Anaeroplasmatales</taxon>
        <taxon>Anaeroplasmataceae</taxon>
        <taxon>Anaeroplasma</taxon>
    </lineage>
</organism>
<feature type="compositionally biased region" description="Low complexity" evidence="1">
    <location>
        <begin position="1"/>
        <end position="16"/>
    </location>
</feature>
<dbReference type="SUPFAM" id="SSF160113">
    <property type="entry name" value="YegP-like"/>
    <property type="match status" value="4"/>
</dbReference>
<comment type="caution">
    <text evidence="3">The sequence shown here is derived from an EMBL/GenBank/DDBJ whole genome shotgun (WGS) entry which is preliminary data.</text>
</comment>
<sequence length="275" mass="30934">MATKTPVKATAKAPAKAPEKAPAKAKEAPKKEEVKAPTKAVVGKYVIFNEGDFFYKYRLYANNGQAIIISEAYKDRKACLGGIDTLKKNVDNLKIDYEKDKKGAWCFRLITSQGRPLAQSANYKSQKDAERATTSFKKFVETDKIIDEDNTYSDDHYDVQIIDGDITPSANGKFSIITEGGDFYYQLKANNGQVLCTSQAYVSEKSVKEAMENFRKNVYEGNFYIFIDKRKQAFFKLYSKQLRLVMTGETYKNKDLAISAAKSVLKFAKDAKVVS</sequence>
<feature type="region of interest" description="Disordered" evidence="1">
    <location>
        <begin position="1"/>
        <end position="31"/>
    </location>
</feature>
<gene>
    <name evidence="3" type="ORF">EI71_01438</name>
</gene>
<dbReference type="PANTHER" id="PTHR40606">
    <property type="match status" value="1"/>
</dbReference>
<name>A0A397RQV5_9MOLU</name>
<proteinExistence type="predicted"/>
<dbReference type="Gene3D" id="2.30.29.80">
    <property type="match status" value="2"/>
</dbReference>
<evidence type="ECO:0000313" key="4">
    <source>
        <dbReference type="Proteomes" id="UP000266506"/>
    </source>
</evidence>
<keyword evidence="4" id="KW-1185">Reference proteome</keyword>
<dbReference type="Pfam" id="PF07411">
    <property type="entry name" value="DUF1508"/>
    <property type="match status" value="2"/>
</dbReference>
<evidence type="ECO:0000256" key="1">
    <source>
        <dbReference type="SAM" id="MobiDB-lite"/>
    </source>
</evidence>
<accession>A0A397RQV5</accession>
<dbReference type="AlphaFoldDB" id="A0A397RQV5"/>
<feature type="domain" description="DUF1508" evidence="2">
    <location>
        <begin position="56"/>
        <end position="92"/>
    </location>
</feature>
<evidence type="ECO:0000259" key="2">
    <source>
        <dbReference type="Pfam" id="PF07411"/>
    </source>
</evidence>
<feature type="compositionally biased region" description="Basic and acidic residues" evidence="1">
    <location>
        <begin position="17"/>
        <end position="31"/>
    </location>
</feature>
<feature type="domain" description="DUF1508" evidence="2">
    <location>
        <begin position="180"/>
        <end position="218"/>
    </location>
</feature>